<comment type="cofactor">
    <cofactor evidence="3">
        <name>(R)-lipoate</name>
        <dbReference type="ChEBI" id="CHEBI:83088"/>
    </cofactor>
    <text evidence="3">Binds 1 lipoyl cofactor covalently.</text>
</comment>
<accession>A0ABW7Q6C7</accession>
<protein>
    <recommendedName>
        <fullName evidence="3">Glycine cleavage system H protein</fullName>
    </recommendedName>
</protein>
<dbReference type="InterPro" id="IPR002930">
    <property type="entry name" value="GCV_H"/>
</dbReference>
<evidence type="ECO:0000313" key="5">
    <source>
        <dbReference type="EMBL" id="MFH8250406.1"/>
    </source>
</evidence>
<evidence type="ECO:0000259" key="4">
    <source>
        <dbReference type="PROSITE" id="PS50968"/>
    </source>
</evidence>
<comment type="function">
    <text evidence="3">The glycine cleavage system catalyzes the degradation of glycine. The H protein shuttles the methylamine group of glycine from the P protein to the T protein.</text>
</comment>
<keyword evidence="6" id="KW-1185">Reference proteome</keyword>
<dbReference type="RefSeq" id="WP_396640339.1">
    <property type="nucleotide sequence ID" value="NZ_JBIQWL010000002.1"/>
</dbReference>
<proteinExistence type="inferred from homology"/>
<comment type="subunit">
    <text evidence="3">The glycine cleavage system is composed of four proteins: P, T, L and H.</text>
</comment>
<dbReference type="PROSITE" id="PS50968">
    <property type="entry name" value="BIOTINYL_LIPOYL"/>
    <property type="match status" value="1"/>
</dbReference>
<dbReference type="EMBL" id="JBIQWL010000002">
    <property type="protein sequence ID" value="MFH8250406.1"/>
    <property type="molecule type" value="Genomic_DNA"/>
</dbReference>
<dbReference type="PANTHER" id="PTHR11715:SF3">
    <property type="entry name" value="GLYCINE CLEAVAGE SYSTEM H PROTEIN-RELATED"/>
    <property type="match status" value="1"/>
</dbReference>
<organism evidence="5 6">
    <name type="scientific">Microbacterium alkaliflavum</name>
    <dbReference type="NCBI Taxonomy" id="3248839"/>
    <lineage>
        <taxon>Bacteria</taxon>
        <taxon>Bacillati</taxon>
        <taxon>Actinomycetota</taxon>
        <taxon>Actinomycetes</taxon>
        <taxon>Micrococcales</taxon>
        <taxon>Microbacteriaceae</taxon>
        <taxon>Microbacterium</taxon>
    </lineage>
</organism>
<dbReference type="InterPro" id="IPR000089">
    <property type="entry name" value="Biotin_lipoyl"/>
</dbReference>
<dbReference type="NCBIfam" id="NF002270">
    <property type="entry name" value="PRK01202.1"/>
    <property type="match status" value="1"/>
</dbReference>
<feature type="domain" description="Lipoyl-binding" evidence="4">
    <location>
        <begin position="30"/>
        <end position="112"/>
    </location>
</feature>
<dbReference type="HAMAP" id="MF_00272">
    <property type="entry name" value="GcvH"/>
    <property type="match status" value="1"/>
</dbReference>
<reference evidence="5 6" key="1">
    <citation type="submission" date="2024-09" db="EMBL/GenBank/DDBJ databases">
        <authorList>
            <person name="Pan X."/>
        </authorList>
    </citation>
    <scope>NUCLEOTIDE SEQUENCE [LARGE SCALE GENOMIC DNA]</scope>
    <source>
        <strain evidence="5 6">B2969</strain>
    </source>
</reference>
<evidence type="ECO:0000256" key="1">
    <source>
        <dbReference type="ARBA" id="ARBA00009249"/>
    </source>
</evidence>
<dbReference type="InterPro" id="IPR011053">
    <property type="entry name" value="Single_hybrid_motif"/>
</dbReference>
<dbReference type="InterPro" id="IPR003016">
    <property type="entry name" value="2-oxoA_DH_lipoyl-BS"/>
</dbReference>
<dbReference type="PROSITE" id="PS00189">
    <property type="entry name" value="LIPOYL"/>
    <property type="match status" value="1"/>
</dbReference>
<evidence type="ECO:0000313" key="6">
    <source>
        <dbReference type="Proteomes" id="UP001610861"/>
    </source>
</evidence>
<dbReference type="PANTHER" id="PTHR11715">
    <property type="entry name" value="GLYCINE CLEAVAGE SYSTEM H PROTEIN"/>
    <property type="match status" value="1"/>
</dbReference>
<comment type="similarity">
    <text evidence="1 3">Belongs to the GcvH family.</text>
</comment>
<dbReference type="Gene3D" id="2.40.50.100">
    <property type="match status" value="1"/>
</dbReference>
<sequence>MTDLDSLKYTEEHEWISVDGDPSAGSGQAIATVGITDYAADKLGDVVYVELPAVDSGVTSGEVCGEIESTKSVGELYAPLTGDVVAINDAVVDDPSLVNSDPYGDGWLVKLRVDASAVAGLLDRAAYVALTEGA</sequence>
<dbReference type="NCBIfam" id="TIGR00527">
    <property type="entry name" value="gcvH"/>
    <property type="match status" value="1"/>
</dbReference>
<feature type="modified residue" description="N6-lipoyllysine" evidence="3">
    <location>
        <position position="71"/>
    </location>
</feature>
<gene>
    <name evidence="3 5" type="primary">gcvH</name>
    <name evidence="5" type="ORF">ACH3VR_08595</name>
</gene>
<dbReference type="CDD" id="cd06848">
    <property type="entry name" value="GCS_H"/>
    <property type="match status" value="1"/>
</dbReference>
<dbReference type="InterPro" id="IPR017453">
    <property type="entry name" value="GCV_H_sub"/>
</dbReference>
<evidence type="ECO:0000256" key="2">
    <source>
        <dbReference type="ARBA" id="ARBA00022823"/>
    </source>
</evidence>
<dbReference type="SUPFAM" id="SSF51230">
    <property type="entry name" value="Single hybrid motif"/>
    <property type="match status" value="1"/>
</dbReference>
<keyword evidence="2 3" id="KW-0450">Lipoyl</keyword>
<dbReference type="Pfam" id="PF01597">
    <property type="entry name" value="GCV_H"/>
    <property type="match status" value="1"/>
</dbReference>
<comment type="caution">
    <text evidence="5">The sequence shown here is derived from an EMBL/GenBank/DDBJ whole genome shotgun (WGS) entry which is preliminary data.</text>
</comment>
<dbReference type="Proteomes" id="UP001610861">
    <property type="component" value="Unassembled WGS sequence"/>
</dbReference>
<dbReference type="InterPro" id="IPR033753">
    <property type="entry name" value="GCV_H/Fam206"/>
</dbReference>
<name>A0ABW7Q6C7_9MICO</name>
<evidence type="ECO:0000256" key="3">
    <source>
        <dbReference type="HAMAP-Rule" id="MF_00272"/>
    </source>
</evidence>